<sequence>MMEDAYLSAKISVWWDIENCQVPKNFNANSIAQNIASALFNTNFQGPISISAYGDTTRIPFNVQHALSSTGISLNHVPAGVKDAGNNVKILVDMLLWAVDNPAPANYLLISGDRDFSNALHQLRMRRYNILLAQPLRASASLTAAAKIAWLWPTLIAGGPPHFTEPNNNDTLQNQNPSKLGYQPKSSITSNSKIEPESDNNNSIPNPEHSKTSKLFRLAPHEFFSSNDNPAIIPITMDSTTSITCCKLNDSHDLHHNNRQIMLPISSTYDHAPILSAINVLHGSSPIVVRETKEGSKPISRSLTASSKVQFNGNLNQKIHIVRRVKSLPTVSSCEQVQGAVDVIIVTLNTLKNEMIFPTEENITDCIRYGDPKFQTIDVMKALDCAIEQQRVVKRRFGALYLYVVANGNLWKCVNPLGGDSSHFPDPIWVRIKQFLTSSPGRSSILASRCRYEASLILKVLCLGELVLGDVLKILEIIITVKKWILHNHFGWQPITISLTDDN</sequence>
<dbReference type="GO" id="GO:0005777">
    <property type="term" value="C:peroxisome"/>
    <property type="evidence" value="ECO:0007669"/>
    <property type="project" value="InterPro"/>
</dbReference>
<dbReference type="GO" id="GO:0004540">
    <property type="term" value="F:RNA nuclease activity"/>
    <property type="evidence" value="ECO:0007669"/>
    <property type="project" value="InterPro"/>
</dbReference>
<evidence type="ECO:0000313" key="4">
    <source>
        <dbReference type="Proteomes" id="UP000087171"/>
    </source>
</evidence>
<proteinExistence type="predicted"/>
<gene>
    <name evidence="5" type="primary">LOC101513253</name>
</gene>
<feature type="domain" description="DUF7625" evidence="3">
    <location>
        <begin position="333"/>
        <end position="419"/>
    </location>
</feature>
<keyword evidence="4" id="KW-1185">Reference proteome</keyword>
<evidence type="ECO:0000313" key="5">
    <source>
        <dbReference type="RefSeq" id="XP_004494465.1"/>
    </source>
</evidence>
<dbReference type="AlphaFoldDB" id="A0A1S3E199"/>
<dbReference type="InterPro" id="IPR024768">
    <property type="entry name" value="Marf1"/>
</dbReference>
<dbReference type="CDD" id="cd10910">
    <property type="entry name" value="PIN_limkain_b1_N_like"/>
    <property type="match status" value="1"/>
</dbReference>
<feature type="domain" description="NYN" evidence="2">
    <location>
        <begin position="10"/>
        <end position="146"/>
    </location>
</feature>
<evidence type="ECO:0000259" key="2">
    <source>
        <dbReference type="Pfam" id="PF01936"/>
    </source>
</evidence>
<dbReference type="RefSeq" id="XP_004494465.1">
    <property type="nucleotide sequence ID" value="XM_004494408.3"/>
</dbReference>
<dbReference type="PANTHER" id="PTHR14379:SF7">
    <property type="entry name" value="ENDONUCLEASE OR GLYCOSYL HYDROLASE-RELATED"/>
    <property type="match status" value="1"/>
</dbReference>
<evidence type="ECO:0000259" key="3">
    <source>
        <dbReference type="Pfam" id="PF24620"/>
    </source>
</evidence>
<dbReference type="STRING" id="3827.A0A1S3E199"/>
<dbReference type="InterPro" id="IPR056042">
    <property type="entry name" value="DUF7625"/>
</dbReference>
<evidence type="ECO:0000256" key="1">
    <source>
        <dbReference type="SAM" id="MobiDB-lite"/>
    </source>
</evidence>
<dbReference type="RefSeq" id="XP_073221876.1">
    <property type="nucleotide sequence ID" value="XM_073365775.1"/>
</dbReference>
<reference evidence="4" key="1">
    <citation type="journal article" date="2013" name="Nat. Biotechnol.">
        <title>Draft genome sequence of chickpea (Cicer arietinum) provides a resource for trait improvement.</title>
        <authorList>
            <person name="Varshney R.K."/>
            <person name="Song C."/>
            <person name="Saxena R.K."/>
            <person name="Azam S."/>
            <person name="Yu S."/>
            <person name="Sharpe A.G."/>
            <person name="Cannon S."/>
            <person name="Baek J."/>
            <person name="Rosen B.D."/>
            <person name="Tar'an B."/>
            <person name="Millan T."/>
            <person name="Zhang X."/>
            <person name="Ramsay L.D."/>
            <person name="Iwata A."/>
            <person name="Wang Y."/>
            <person name="Nelson W."/>
            <person name="Farmer A.D."/>
            <person name="Gaur P.M."/>
            <person name="Soderlund C."/>
            <person name="Penmetsa R.V."/>
            <person name="Xu C."/>
            <person name="Bharti A.K."/>
            <person name="He W."/>
            <person name="Winter P."/>
            <person name="Zhao S."/>
            <person name="Hane J.K."/>
            <person name="Carrasquilla-Garcia N."/>
            <person name="Condie J.A."/>
            <person name="Upadhyaya H.D."/>
            <person name="Luo M.C."/>
            <person name="Thudi M."/>
            <person name="Gowda C.L."/>
            <person name="Singh N.P."/>
            <person name="Lichtenzveig J."/>
            <person name="Gali K.K."/>
            <person name="Rubio J."/>
            <person name="Nadarajan N."/>
            <person name="Dolezel J."/>
            <person name="Bansal K.C."/>
            <person name="Xu X."/>
            <person name="Edwards D."/>
            <person name="Zhang G."/>
            <person name="Kahl G."/>
            <person name="Gil J."/>
            <person name="Singh K.B."/>
            <person name="Datta S.K."/>
            <person name="Jackson S.A."/>
            <person name="Wang J."/>
            <person name="Cook D.R."/>
        </authorList>
    </citation>
    <scope>NUCLEOTIDE SEQUENCE [LARGE SCALE GENOMIC DNA]</scope>
    <source>
        <strain evidence="4">cv. CDC Frontier</strain>
    </source>
</reference>
<name>A0A1S3E199_CICAR</name>
<dbReference type="Pfam" id="PF24620">
    <property type="entry name" value="DUF7625"/>
    <property type="match status" value="1"/>
</dbReference>
<dbReference type="PANTHER" id="PTHR14379">
    <property type="entry name" value="LIMKAIN B LKAP"/>
    <property type="match status" value="1"/>
</dbReference>
<dbReference type="eggNOG" id="ENOG502QWNR">
    <property type="taxonomic scope" value="Eukaryota"/>
</dbReference>
<dbReference type="GO" id="GO:0010468">
    <property type="term" value="P:regulation of gene expression"/>
    <property type="evidence" value="ECO:0007669"/>
    <property type="project" value="InterPro"/>
</dbReference>
<protein>
    <submittedName>
        <fullName evidence="5">Uncharacterized protein LOC101513253</fullName>
    </submittedName>
</protein>
<dbReference type="InterPro" id="IPR021139">
    <property type="entry name" value="NYN"/>
</dbReference>
<feature type="compositionally biased region" description="Polar residues" evidence="1">
    <location>
        <begin position="165"/>
        <end position="205"/>
    </location>
</feature>
<dbReference type="RefSeq" id="XP_073221877.1">
    <property type="nucleotide sequence ID" value="XM_073365776.1"/>
</dbReference>
<reference evidence="5" key="2">
    <citation type="submission" date="2025-08" db="UniProtKB">
        <authorList>
            <consortium name="RefSeq"/>
        </authorList>
    </citation>
    <scope>IDENTIFICATION</scope>
    <source>
        <tissue evidence="5">Etiolated seedlings</tissue>
    </source>
</reference>
<dbReference type="OrthoDB" id="549353at2759"/>
<dbReference type="RefSeq" id="XP_073221875.1">
    <property type="nucleotide sequence ID" value="XM_073365774.1"/>
</dbReference>
<accession>A0A1S3E199</accession>
<feature type="region of interest" description="Disordered" evidence="1">
    <location>
        <begin position="162"/>
        <end position="210"/>
    </location>
</feature>
<dbReference type="KEGG" id="cam:101513253"/>
<dbReference type="Pfam" id="PF01936">
    <property type="entry name" value="NYN"/>
    <property type="match status" value="1"/>
</dbReference>
<dbReference type="PaxDb" id="3827-XP_004494465.1"/>
<dbReference type="Gene3D" id="3.40.50.1010">
    <property type="entry name" value="5'-nuclease"/>
    <property type="match status" value="1"/>
</dbReference>
<organism evidence="4 5">
    <name type="scientific">Cicer arietinum</name>
    <name type="common">Chickpea</name>
    <name type="synonym">Garbanzo</name>
    <dbReference type="NCBI Taxonomy" id="3827"/>
    <lineage>
        <taxon>Eukaryota</taxon>
        <taxon>Viridiplantae</taxon>
        <taxon>Streptophyta</taxon>
        <taxon>Embryophyta</taxon>
        <taxon>Tracheophyta</taxon>
        <taxon>Spermatophyta</taxon>
        <taxon>Magnoliopsida</taxon>
        <taxon>eudicotyledons</taxon>
        <taxon>Gunneridae</taxon>
        <taxon>Pentapetalae</taxon>
        <taxon>rosids</taxon>
        <taxon>fabids</taxon>
        <taxon>Fabales</taxon>
        <taxon>Fabaceae</taxon>
        <taxon>Papilionoideae</taxon>
        <taxon>50 kb inversion clade</taxon>
        <taxon>NPAAA clade</taxon>
        <taxon>Hologalegina</taxon>
        <taxon>IRL clade</taxon>
        <taxon>Cicereae</taxon>
        <taxon>Cicer</taxon>
    </lineage>
</organism>
<dbReference type="Proteomes" id="UP000087171">
    <property type="component" value="Chromosome Ca3"/>
</dbReference>
<dbReference type="GeneID" id="101513253"/>